<dbReference type="PRINTS" id="PR00599">
    <property type="entry name" value="MAPEPTIDASE"/>
</dbReference>
<accession>A0ABS4SBK6</accession>
<dbReference type="InterPro" id="IPR050659">
    <property type="entry name" value="Peptidase_M24B"/>
</dbReference>
<dbReference type="EMBL" id="JAGIKX010000040">
    <property type="protein sequence ID" value="MBP2258884.1"/>
    <property type="molecule type" value="Genomic_DNA"/>
</dbReference>
<evidence type="ECO:0000313" key="4">
    <source>
        <dbReference type="Proteomes" id="UP001519294"/>
    </source>
</evidence>
<dbReference type="PANTHER" id="PTHR46112:SF3">
    <property type="entry name" value="AMINOPEPTIDASE YPDF"/>
    <property type="match status" value="1"/>
</dbReference>
<dbReference type="InterPro" id="IPR000994">
    <property type="entry name" value="Pept_M24"/>
</dbReference>
<evidence type="ECO:0000259" key="1">
    <source>
        <dbReference type="Pfam" id="PF00557"/>
    </source>
</evidence>
<dbReference type="RefSeq" id="WP_226371624.1">
    <property type="nucleotide sequence ID" value="NZ_JAGIKX010000040.1"/>
</dbReference>
<dbReference type="SUPFAM" id="SSF55920">
    <property type="entry name" value="Creatinase/aminopeptidase"/>
    <property type="match status" value="1"/>
</dbReference>
<dbReference type="InterPro" id="IPR000587">
    <property type="entry name" value="Creatinase_N"/>
</dbReference>
<sequence>MSYERKEIILEKMIKENIDFMIFVPGSNLHYITGNQFGPSERLLLYFLKQNGQGYYIVPEVEKTKLNVSENDQVFSYTDEDGPQVFAGTLKEKMNVSGQTSVEANHMRLFEWHFLNRLGITKPVNSSDLINDIRITKTDEEINRMRRATQVLEQSLQATMPTIQVGKSEMEIAARLEYEMKMRGSQGTPFTTIVGSGFRGALPHGRASEKLIEDGDLIVIDFGSIIDGYVGDMTRTIGVGNVSDEKRNVYDIVKNAIMQSIQSIEIGMKACDVDGVAQKVISDAGYGDYFTHRLGHGIGLDAHEEPYIASSNKDTLQPGMSFTIEPGIYIENQFGVRIEDNIIITENGIENLMTMNHDLIIL</sequence>
<proteinExistence type="predicted"/>
<feature type="domain" description="Peptidase M24" evidence="1">
    <location>
        <begin position="144"/>
        <end position="346"/>
    </location>
</feature>
<dbReference type="InterPro" id="IPR029149">
    <property type="entry name" value="Creatin/AminoP/Spt16_N"/>
</dbReference>
<dbReference type="GO" id="GO:0102009">
    <property type="term" value="F:proline dipeptidase activity"/>
    <property type="evidence" value="ECO:0007669"/>
    <property type="project" value="UniProtKB-EC"/>
</dbReference>
<keyword evidence="3" id="KW-0378">Hydrolase</keyword>
<organism evidence="3 4">
    <name type="scientific">Virgibacillus alimentarius</name>
    <dbReference type="NCBI Taxonomy" id="698769"/>
    <lineage>
        <taxon>Bacteria</taxon>
        <taxon>Bacillati</taxon>
        <taxon>Bacillota</taxon>
        <taxon>Bacilli</taxon>
        <taxon>Bacillales</taxon>
        <taxon>Bacillaceae</taxon>
        <taxon>Virgibacillus</taxon>
    </lineage>
</organism>
<dbReference type="Gene3D" id="3.90.230.10">
    <property type="entry name" value="Creatinase/methionine aminopeptidase superfamily"/>
    <property type="match status" value="1"/>
</dbReference>
<dbReference type="InterPro" id="IPR036005">
    <property type="entry name" value="Creatinase/aminopeptidase-like"/>
</dbReference>
<evidence type="ECO:0000259" key="2">
    <source>
        <dbReference type="Pfam" id="PF01321"/>
    </source>
</evidence>
<keyword evidence="3" id="KW-0224">Dipeptidase</keyword>
<dbReference type="InterPro" id="IPR001714">
    <property type="entry name" value="Pept_M24_MAP"/>
</dbReference>
<dbReference type="SUPFAM" id="SSF53092">
    <property type="entry name" value="Creatinase/prolidase N-terminal domain"/>
    <property type="match status" value="1"/>
</dbReference>
<dbReference type="Pfam" id="PF00557">
    <property type="entry name" value="Peptidase_M24"/>
    <property type="match status" value="1"/>
</dbReference>
<name>A0ABS4SBK6_9BACI</name>
<comment type="caution">
    <text evidence="3">The sequence shown here is derived from an EMBL/GenBank/DDBJ whole genome shotgun (WGS) entry which is preliminary data.</text>
</comment>
<dbReference type="CDD" id="cd01092">
    <property type="entry name" value="APP-like"/>
    <property type="match status" value="1"/>
</dbReference>
<evidence type="ECO:0000313" key="3">
    <source>
        <dbReference type="EMBL" id="MBP2258884.1"/>
    </source>
</evidence>
<keyword evidence="4" id="KW-1185">Reference proteome</keyword>
<feature type="domain" description="Creatinase N-terminal" evidence="2">
    <location>
        <begin position="9"/>
        <end position="135"/>
    </location>
</feature>
<dbReference type="EC" id="3.4.13.9" evidence="3"/>
<dbReference type="Pfam" id="PF01321">
    <property type="entry name" value="Creatinase_N"/>
    <property type="match status" value="1"/>
</dbReference>
<reference evidence="3 4" key="1">
    <citation type="submission" date="2021-03" db="EMBL/GenBank/DDBJ databases">
        <title>Genomic Encyclopedia of Type Strains, Phase IV (KMG-IV): sequencing the most valuable type-strain genomes for metagenomic binning, comparative biology and taxonomic classification.</title>
        <authorList>
            <person name="Goeker M."/>
        </authorList>
    </citation>
    <scope>NUCLEOTIDE SEQUENCE [LARGE SCALE GENOMIC DNA]</scope>
    <source>
        <strain evidence="3 4">DSM 25790</strain>
    </source>
</reference>
<keyword evidence="3" id="KW-0645">Protease</keyword>
<dbReference type="PANTHER" id="PTHR46112">
    <property type="entry name" value="AMINOPEPTIDASE"/>
    <property type="match status" value="1"/>
</dbReference>
<dbReference type="Gene3D" id="3.40.350.10">
    <property type="entry name" value="Creatinase/prolidase N-terminal domain"/>
    <property type="match status" value="1"/>
</dbReference>
<protein>
    <submittedName>
        <fullName evidence="3">Xaa-Pro dipeptidase</fullName>
        <ecNumber evidence="3">3.4.13.9</ecNumber>
    </submittedName>
</protein>
<gene>
    <name evidence="3" type="ORF">J2Z81_002872</name>
</gene>
<dbReference type="Proteomes" id="UP001519294">
    <property type="component" value="Unassembled WGS sequence"/>
</dbReference>